<sequence>MWRPAEVNANIGTPPHKVSSIPGLDAGLAPLCATMWAGGLCPTRDVTLWGFGDGDGVGGEQQLRNVQQHSGPSPCAVKEGDEVLMYARPLPSTANEEEDEDGAVRFAQWCTPIERKHASDAGDSSQCSMTGDKARAALAMKRHHGDPGAPTKLPESKTCIFSDADELTVPFAKRYRSFQLQGVDDGDSNKVNGSSVLTPCDSSNLSHITPLDEVGESIDLANHMSGLILAASPTPKKLDFVTPLEDGEVHTGDNGTFNTQDGENRPLSACSSTHRPLRGKRFLDDLDPNVGVATSHLSTCKSIREGCRKCRRVDAPEGCGEEKRQRITDSVRM</sequence>
<protein>
    <submittedName>
        <fullName evidence="2">Uncharacterized protein</fullName>
    </submittedName>
</protein>
<feature type="region of interest" description="Disordered" evidence="1">
    <location>
        <begin position="253"/>
        <end position="274"/>
    </location>
</feature>
<dbReference type="EMBL" id="QSBY01000010">
    <property type="protein sequence ID" value="RHW69807.1"/>
    <property type="molecule type" value="Genomic_DNA"/>
</dbReference>
<name>A0A3L6L3J8_9TRYP</name>
<proteinExistence type="predicted"/>
<evidence type="ECO:0000313" key="2">
    <source>
        <dbReference type="EMBL" id="RHW69807.1"/>
    </source>
</evidence>
<gene>
    <name evidence="2" type="ORF">DPX39_100104500</name>
</gene>
<accession>A0A3L6L3J8</accession>
<comment type="caution">
    <text evidence="2">The sequence shown here is derived from an EMBL/GenBank/DDBJ whole genome shotgun (WGS) entry which is preliminary data.</text>
</comment>
<dbReference type="AlphaFoldDB" id="A0A3L6L3J8"/>
<evidence type="ECO:0000313" key="3">
    <source>
        <dbReference type="Proteomes" id="UP000266743"/>
    </source>
</evidence>
<dbReference type="Proteomes" id="UP000266743">
    <property type="component" value="Chromosome 10"/>
</dbReference>
<reference evidence="2 3" key="1">
    <citation type="submission" date="2018-09" db="EMBL/GenBank/DDBJ databases">
        <title>whole genome sequence of T. equiperdum IVM-t1 strain.</title>
        <authorList>
            <person name="Suganuma K."/>
        </authorList>
    </citation>
    <scope>NUCLEOTIDE SEQUENCE [LARGE SCALE GENOMIC DNA]</scope>
    <source>
        <strain evidence="2 3">IVM-t1</strain>
    </source>
</reference>
<organism evidence="2 3">
    <name type="scientific">Trypanosoma brucei equiperdum</name>
    <dbReference type="NCBI Taxonomy" id="630700"/>
    <lineage>
        <taxon>Eukaryota</taxon>
        <taxon>Discoba</taxon>
        <taxon>Euglenozoa</taxon>
        <taxon>Kinetoplastea</taxon>
        <taxon>Metakinetoplastina</taxon>
        <taxon>Trypanosomatida</taxon>
        <taxon>Trypanosomatidae</taxon>
        <taxon>Trypanosoma</taxon>
    </lineage>
</organism>
<evidence type="ECO:0000256" key="1">
    <source>
        <dbReference type="SAM" id="MobiDB-lite"/>
    </source>
</evidence>